<dbReference type="GO" id="GO:0005737">
    <property type="term" value="C:cytoplasm"/>
    <property type="evidence" value="ECO:0007669"/>
    <property type="project" value="TreeGrafter"/>
</dbReference>
<evidence type="ECO:0000256" key="2">
    <source>
        <dbReference type="ARBA" id="ARBA00022112"/>
    </source>
</evidence>
<evidence type="ECO:0000313" key="5">
    <source>
        <dbReference type="EMBL" id="GCE30432.1"/>
    </source>
</evidence>
<dbReference type="PANTHER" id="PTHR13799:SF14">
    <property type="entry name" value="GTP CYCLOHYDROLASE 1 TYPE 2 HOMOLOG"/>
    <property type="match status" value="1"/>
</dbReference>
<reference evidence="6" key="1">
    <citation type="submission" date="2018-12" db="EMBL/GenBank/DDBJ databases">
        <title>Tengunoibacter tsumagoiensis gen. nov., sp. nov., Dictyobacter kobayashii sp. nov., D. alpinus sp. nov., and D. joshuensis sp. nov. and description of Dictyobacteraceae fam. nov. within the order Ktedonobacterales isolated from Tengu-no-mugimeshi.</title>
        <authorList>
            <person name="Wang C.M."/>
            <person name="Zheng Y."/>
            <person name="Sakai Y."/>
            <person name="Toyoda A."/>
            <person name="Minakuchi Y."/>
            <person name="Abe K."/>
            <person name="Yokota A."/>
            <person name="Yabe S."/>
        </authorList>
    </citation>
    <scope>NUCLEOTIDE SEQUENCE [LARGE SCALE GENOMIC DNA]</scope>
    <source>
        <strain evidence="6">Uno16</strain>
    </source>
</reference>
<dbReference type="AlphaFoldDB" id="A0A402BGS5"/>
<dbReference type="Proteomes" id="UP000287171">
    <property type="component" value="Unassembled WGS sequence"/>
</dbReference>
<feature type="binding site" evidence="4">
    <location>
        <position position="90"/>
    </location>
    <ligand>
        <name>a divalent metal cation</name>
        <dbReference type="ChEBI" id="CHEBI:60240"/>
        <label>1</label>
    </ligand>
</feature>
<evidence type="ECO:0000256" key="4">
    <source>
        <dbReference type="PIRSR" id="PIRSR602678-1"/>
    </source>
</evidence>
<dbReference type="GO" id="GO:0046872">
    <property type="term" value="F:metal ion binding"/>
    <property type="evidence" value="ECO:0007669"/>
    <property type="project" value="UniProtKB-KW"/>
</dbReference>
<dbReference type="PANTHER" id="PTHR13799">
    <property type="entry name" value="NGG1 INTERACTING FACTOR 3"/>
    <property type="match status" value="1"/>
</dbReference>
<comment type="similarity">
    <text evidence="1">Belongs to the GTP cyclohydrolase I type 2/NIF3 family.</text>
</comment>
<comment type="caution">
    <text evidence="5">The sequence shown here is derived from an EMBL/GenBank/DDBJ whole genome shotgun (WGS) entry which is preliminary data.</text>
</comment>
<dbReference type="InterPro" id="IPR002678">
    <property type="entry name" value="DUF34/NIF3"/>
</dbReference>
<feature type="binding site" evidence="4">
    <location>
        <position position="207"/>
    </location>
    <ligand>
        <name>a divalent metal cation</name>
        <dbReference type="ChEBI" id="CHEBI:60240"/>
        <label>1</label>
    </ligand>
</feature>
<dbReference type="InterPro" id="IPR036069">
    <property type="entry name" value="DUF34/NIF3_sf"/>
</dbReference>
<name>A0A402BGS5_9CHLR</name>
<evidence type="ECO:0000313" key="6">
    <source>
        <dbReference type="Proteomes" id="UP000287171"/>
    </source>
</evidence>
<proteinExistence type="inferred from homology"/>
<dbReference type="RefSeq" id="WP_126630523.1">
    <property type="nucleotide sequence ID" value="NZ_BIFT01000002.1"/>
</dbReference>
<dbReference type="Gene3D" id="3.40.1390.30">
    <property type="entry name" value="NIF3 (NGG1p interacting factor 3)-like"/>
    <property type="match status" value="2"/>
</dbReference>
<accession>A0A402BGS5</accession>
<dbReference type="SUPFAM" id="SSF102705">
    <property type="entry name" value="NIF3 (NGG1p interacting factor 3)-like"/>
    <property type="match status" value="1"/>
</dbReference>
<dbReference type="OrthoDB" id="148774at2"/>
<feature type="binding site" evidence="4">
    <location>
        <position position="211"/>
    </location>
    <ligand>
        <name>a divalent metal cation</name>
        <dbReference type="ChEBI" id="CHEBI:60240"/>
        <label>1</label>
    </ligand>
</feature>
<gene>
    <name evidence="5" type="ORF">KDA_59160</name>
</gene>
<keyword evidence="6" id="KW-1185">Reference proteome</keyword>
<protein>
    <recommendedName>
        <fullName evidence="2">GTP cyclohydrolase 1 type 2 homolog</fullName>
    </recommendedName>
</protein>
<evidence type="ECO:0000256" key="3">
    <source>
        <dbReference type="ARBA" id="ARBA00022723"/>
    </source>
</evidence>
<sequence length="247" mass="27728">MMFYPKLEAIALFLDQYLEVTRFPADQHGIYRSGKDPIRRIGLAIEPWAGIGQWASEQELDALFLHRPWKIKLATFPSEIGILAYHLSFDLMLTFGFNPPLATQLGMHNPIPFAFRDTIPYGMFGDIPTVSLHSFVSTLTNTFAIPPETHQLHAEKIQRIAIVGAMNDQLIREAAAQGVQLYITGQFRQPARKAVQETGMAVAVIGHATGEQWGIRALGTLLQERWPDLGCIITQPNQTHFSRFTSN</sequence>
<evidence type="ECO:0000256" key="1">
    <source>
        <dbReference type="ARBA" id="ARBA00006964"/>
    </source>
</evidence>
<organism evidence="5 6">
    <name type="scientific">Dictyobacter alpinus</name>
    <dbReference type="NCBI Taxonomy" id="2014873"/>
    <lineage>
        <taxon>Bacteria</taxon>
        <taxon>Bacillati</taxon>
        <taxon>Chloroflexota</taxon>
        <taxon>Ktedonobacteria</taxon>
        <taxon>Ktedonobacterales</taxon>
        <taxon>Dictyobacteraceae</taxon>
        <taxon>Dictyobacter</taxon>
    </lineage>
</organism>
<dbReference type="EMBL" id="BIFT01000002">
    <property type="protein sequence ID" value="GCE30432.1"/>
    <property type="molecule type" value="Genomic_DNA"/>
</dbReference>
<keyword evidence="3 4" id="KW-0479">Metal-binding</keyword>
<dbReference type="Pfam" id="PF01784">
    <property type="entry name" value="DUF34_NIF3"/>
    <property type="match status" value="1"/>
</dbReference>